<dbReference type="AlphaFoldDB" id="A0A3P3QPZ0"/>
<keyword evidence="2" id="KW-1185">Reference proteome</keyword>
<accession>A0A3P3QPZ0</accession>
<dbReference type="OrthoDB" id="6238858at2"/>
<sequence>MTIAVSRDVPKNPSVGLVFQGNKTKAVEAEQQSTTTLVPSGRGVRADAQVLSMLDEQEAQRRTTYDQPKQRNQQALDAYDMLANQDKREKIQQMFSLDLYA</sequence>
<dbReference type="Proteomes" id="UP000276260">
    <property type="component" value="Unassembled WGS sequence"/>
</dbReference>
<evidence type="ECO:0000313" key="1">
    <source>
        <dbReference type="EMBL" id="RRJ23326.1"/>
    </source>
</evidence>
<dbReference type="RefSeq" id="WP_046519558.1">
    <property type="nucleotide sequence ID" value="NZ_LAVS01000013.1"/>
</dbReference>
<name>A0A3P3QPZ0_9GAMM</name>
<gene>
    <name evidence="1" type="ORF">EIK76_04435</name>
</gene>
<organism evidence="1 2">
    <name type="scientific">Rheinheimera mesophila</name>
    <dbReference type="NCBI Taxonomy" id="1547515"/>
    <lineage>
        <taxon>Bacteria</taxon>
        <taxon>Pseudomonadati</taxon>
        <taxon>Pseudomonadota</taxon>
        <taxon>Gammaproteobacteria</taxon>
        <taxon>Chromatiales</taxon>
        <taxon>Chromatiaceae</taxon>
        <taxon>Rheinheimera</taxon>
    </lineage>
</organism>
<proteinExistence type="predicted"/>
<reference evidence="1 2" key="1">
    <citation type="submission" date="2018-11" db="EMBL/GenBank/DDBJ databases">
        <title>Draft genome analysis of Rheinheimera mesophila isolated from an industrial waste site.</title>
        <authorList>
            <person name="Yu Q."/>
            <person name="Qi Y."/>
            <person name="Zhang H."/>
            <person name="Lu Y."/>
            <person name="Pu J."/>
        </authorList>
    </citation>
    <scope>NUCLEOTIDE SEQUENCE [LARGE SCALE GENOMIC DNA]</scope>
    <source>
        <strain evidence="1 2">IITR13</strain>
    </source>
</reference>
<comment type="caution">
    <text evidence="1">The sequence shown here is derived from an EMBL/GenBank/DDBJ whole genome shotgun (WGS) entry which is preliminary data.</text>
</comment>
<evidence type="ECO:0000313" key="2">
    <source>
        <dbReference type="Proteomes" id="UP000276260"/>
    </source>
</evidence>
<protein>
    <submittedName>
        <fullName evidence="1">Uncharacterized protein</fullName>
    </submittedName>
</protein>
<dbReference type="EMBL" id="RRCF01000001">
    <property type="protein sequence ID" value="RRJ23326.1"/>
    <property type="molecule type" value="Genomic_DNA"/>
</dbReference>